<dbReference type="Gene3D" id="1.10.630.10">
    <property type="entry name" value="Cytochrome P450"/>
    <property type="match status" value="1"/>
</dbReference>
<dbReference type="GO" id="GO:0004497">
    <property type="term" value="F:monooxygenase activity"/>
    <property type="evidence" value="ECO:0007669"/>
    <property type="project" value="UniProtKB-KW"/>
</dbReference>
<evidence type="ECO:0000256" key="2">
    <source>
        <dbReference type="ARBA" id="ARBA00023033"/>
    </source>
</evidence>
<evidence type="ECO:0008006" key="5">
    <source>
        <dbReference type="Google" id="ProtNLM"/>
    </source>
</evidence>
<comment type="caution">
    <text evidence="3">The sequence shown here is derived from an EMBL/GenBank/DDBJ whole genome shotgun (WGS) entry which is preliminary data.</text>
</comment>
<evidence type="ECO:0000313" key="3">
    <source>
        <dbReference type="EMBL" id="KAJ1357409.1"/>
    </source>
</evidence>
<dbReference type="GO" id="GO:0020037">
    <property type="term" value="F:heme binding"/>
    <property type="evidence" value="ECO:0007669"/>
    <property type="project" value="InterPro"/>
</dbReference>
<proteinExistence type="inferred from homology"/>
<evidence type="ECO:0000256" key="1">
    <source>
        <dbReference type="ARBA" id="ARBA00010617"/>
    </source>
</evidence>
<dbReference type="SUPFAM" id="SSF48264">
    <property type="entry name" value="Cytochrome P450"/>
    <property type="match status" value="1"/>
</dbReference>
<dbReference type="GO" id="GO:0005506">
    <property type="term" value="F:iron ion binding"/>
    <property type="evidence" value="ECO:0007669"/>
    <property type="project" value="InterPro"/>
</dbReference>
<evidence type="ECO:0000313" key="4">
    <source>
        <dbReference type="Proteomes" id="UP001196413"/>
    </source>
</evidence>
<reference evidence="3" key="1">
    <citation type="submission" date="2021-06" db="EMBL/GenBank/DDBJ databases">
        <title>Parelaphostrongylus tenuis whole genome reference sequence.</title>
        <authorList>
            <person name="Garwood T.J."/>
            <person name="Larsen P.A."/>
            <person name="Fountain-Jones N.M."/>
            <person name="Garbe J.R."/>
            <person name="Macchietto M.G."/>
            <person name="Kania S.A."/>
            <person name="Gerhold R.W."/>
            <person name="Richards J.E."/>
            <person name="Wolf T.M."/>
        </authorList>
    </citation>
    <scope>NUCLEOTIDE SEQUENCE</scope>
    <source>
        <strain evidence="3">MNPRO001-30</strain>
        <tissue evidence="3">Meninges</tissue>
    </source>
</reference>
<keyword evidence="2" id="KW-0560">Oxidoreductase</keyword>
<dbReference type="Proteomes" id="UP001196413">
    <property type="component" value="Unassembled WGS sequence"/>
</dbReference>
<gene>
    <name evidence="3" type="ORF">KIN20_015549</name>
</gene>
<dbReference type="PRINTS" id="PR00463">
    <property type="entry name" value="EP450I"/>
</dbReference>
<organism evidence="3 4">
    <name type="scientific">Parelaphostrongylus tenuis</name>
    <name type="common">Meningeal worm</name>
    <dbReference type="NCBI Taxonomy" id="148309"/>
    <lineage>
        <taxon>Eukaryota</taxon>
        <taxon>Metazoa</taxon>
        <taxon>Ecdysozoa</taxon>
        <taxon>Nematoda</taxon>
        <taxon>Chromadorea</taxon>
        <taxon>Rhabditida</taxon>
        <taxon>Rhabditina</taxon>
        <taxon>Rhabditomorpha</taxon>
        <taxon>Strongyloidea</taxon>
        <taxon>Metastrongylidae</taxon>
        <taxon>Parelaphostrongylus</taxon>
    </lineage>
</organism>
<dbReference type="Pfam" id="PF00067">
    <property type="entry name" value="p450"/>
    <property type="match status" value="1"/>
</dbReference>
<comment type="similarity">
    <text evidence="1">Belongs to the cytochrome P450 family.</text>
</comment>
<protein>
    <recommendedName>
        <fullName evidence="5">Cytochrome P450</fullName>
    </recommendedName>
</protein>
<keyword evidence="2" id="KW-0503">Monooxygenase</keyword>
<dbReference type="InterPro" id="IPR002401">
    <property type="entry name" value="Cyt_P450_E_grp-I"/>
</dbReference>
<name>A0AAD5N0S9_PARTN</name>
<accession>A0AAD5N0S9</accession>
<dbReference type="InterPro" id="IPR001128">
    <property type="entry name" value="Cyt_P450"/>
</dbReference>
<dbReference type="InterPro" id="IPR036396">
    <property type="entry name" value="Cyt_P450_sf"/>
</dbReference>
<dbReference type="EMBL" id="JAHQIW010003123">
    <property type="protein sequence ID" value="KAJ1357409.1"/>
    <property type="molecule type" value="Genomic_DNA"/>
</dbReference>
<keyword evidence="4" id="KW-1185">Reference proteome</keyword>
<dbReference type="AlphaFoldDB" id="A0AAD5N0S9"/>
<dbReference type="GO" id="GO:0016705">
    <property type="term" value="F:oxidoreductase activity, acting on paired donors, with incorporation or reduction of molecular oxygen"/>
    <property type="evidence" value="ECO:0007669"/>
    <property type="project" value="InterPro"/>
</dbReference>
<sequence>MQSEDEMKFASILINRKELNVRDLKIILLSMFSDGLSTTATMLIYNLFNIVRHPDIQDELRSEVNSVVGRLEGPPLYSRNRLVSIQSGGCVPLIGKNSIHSHFFYLVLGQECAPVDVLLNRIFRWHCVDSSNIFELHIIMHQSNKYMKLCCCRKGVAIFTSRHCSTLFLFVTGSPMNKFCGQL</sequence>